<gene>
    <name evidence="3" type="ORF">UK23_29465</name>
</gene>
<keyword evidence="4" id="KW-1185">Reference proteome</keyword>
<proteinExistence type="predicted"/>
<reference evidence="3 4" key="1">
    <citation type="submission" date="2015-02" db="EMBL/GenBank/DDBJ databases">
        <authorList>
            <person name="Ju K.-S."/>
            <person name="Doroghazi J.R."/>
            <person name="Metcalf W."/>
        </authorList>
    </citation>
    <scope>NUCLEOTIDE SEQUENCE [LARGE SCALE GENOMIC DNA]</scope>
    <source>
        <strain evidence="3 4">NRRL B-16140</strain>
    </source>
</reference>
<evidence type="ECO:0000313" key="4">
    <source>
        <dbReference type="Proteomes" id="UP000033393"/>
    </source>
</evidence>
<name>A0A0F0GR55_LENAE</name>
<dbReference type="AlphaFoldDB" id="A0A0F0GR55"/>
<evidence type="ECO:0000313" key="3">
    <source>
        <dbReference type="EMBL" id="KJK44432.1"/>
    </source>
</evidence>
<dbReference type="OrthoDB" id="4481788at2"/>
<comment type="caution">
    <text evidence="3">The sequence shown here is derived from an EMBL/GenBank/DDBJ whole genome shotgun (WGS) entry which is preliminary data.</text>
</comment>
<evidence type="ECO:0000256" key="1">
    <source>
        <dbReference type="SAM" id="Coils"/>
    </source>
</evidence>
<protein>
    <submittedName>
        <fullName evidence="3">Uncharacterized protein</fullName>
    </submittedName>
</protein>
<keyword evidence="1" id="KW-0175">Coiled coil</keyword>
<feature type="coiled-coil region" evidence="1">
    <location>
        <begin position="52"/>
        <end position="79"/>
    </location>
</feature>
<dbReference type="RefSeq" id="WP_045314931.1">
    <property type="nucleotide sequence ID" value="NZ_JYJG01000247.1"/>
</dbReference>
<keyword evidence="2" id="KW-0812">Transmembrane</keyword>
<keyword evidence="2" id="KW-1133">Transmembrane helix</keyword>
<dbReference type="PATRIC" id="fig|68170.10.peg.7726"/>
<accession>A0A0F0GR55</accession>
<keyword evidence="2" id="KW-0472">Membrane</keyword>
<organism evidence="3 4">
    <name type="scientific">Lentzea aerocolonigenes</name>
    <name type="common">Lechevalieria aerocolonigenes</name>
    <name type="synonym">Saccharothrix aerocolonigenes</name>
    <dbReference type="NCBI Taxonomy" id="68170"/>
    <lineage>
        <taxon>Bacteria</taxon>
        <taxon>Bacillati</taxon>
        <taxon>Actinomycetota</taxon>
        <taxon>Actinomycetes</taxon>
        <taxon>Pseudonocardiales</taxon>
        <taxon>Pseudonocardiaceae</taxon>
        <taxon>Lentzea</taxon>
    </lineage>
</organism>
<dbReference type="EMBL" id="JYJG01000247">
    <property type="protein sequence ID" value="KJK44432.1"/>
    <property type="molecule type" value="Genomic_DNA"/>
</dbReference>
<feature type="transmembrane region" description="Helical" evidence="2">
    <location>
        <begin position="6"/>
        <end position="27"/>
    </location>
</feature>
<dbReference type="STRING" id="68170.GCA_000974445_05862"/>
<sequence length="114" mass="12350">MALPDWVGVVGASLGGGGVIGGTLAALRFKSEKRKLEADAAQVLTASSVDYAVKLNERLDKLADKVDRMEDEQDRQREILQVHHEWDLIVVSTVRELGGTVPNPPPLFLTSKAS</sequence>
<dbReference type="Proteomes" id="UP000033393">
    <property type="component" value="Unassembled WGS sequence"/>
</dbReference>
<evidence type="ECO:0000256" key="2">
    <source>
        <dbReference type="SAM" id="Phobius"/>
    </source>
</evidence>